<feature type="transmembrane region" description="Helical" evidence="3">
    <location>
        <begin position="284"/>
        <end position="302"/>
    </location>
</feature>
<evidence type="ECO:0000256" key="2">
    <source>
        <dbReference type="SAM" id="MobiDB-lite"/>
    </source>
</evidence>
<feature type="transmembrane region" description="Helical" evidence="3">
    <location>
        <begin position="414"/>
        <end position="435"/>
    </location>
</feature>
<keyword evidence="3" id="KW-0472">Membrane</keyword>
<feature type="transmembrane region" description="Helical" evidence="3">
    <location>
        <begin position="346"/>
        <end position="366"/>
    </location>
</feature>
<keyword evidence="1" id="KW-0175">Coiled coil</keyword>
<reference evidence="5" key="1">
    <citation type="journal article" date="2019" name="Int. J. Syst. Evol. Microbiol.">
        <title>The Global Catalogue of Microorganisms (GCM) 10K type strain sequencing project: providing services to taxonomists for standard genome sequencing and annotation.</title>
        <authorList>
            <consortium name="The Broad Institute Genomics Platform"/>
            <consortium name="The Broad Institute Genome Sequencing Center for Infectious Disease"/>
            <person name="Wu L."/>
            <person name="Ma J."/>
        </authorList>
    </citation>
    <scope>NUCLEOTIDE SEQUENCE [LARGE SCALE GENOMIC DNA]</scope>
    <source>
        <strain evidence="5">JCM 4316</strain>
    </source>
</reference>
<name>A0ABP5TU59_9ACTN</name>
<feature type="region of interest" description="Disordered" evidence="2">
    <location>
        <begin position="184"/>
        <end position="242"/>
    </location>
</feature>
<keyword evidence="5" id="KW-1185">Reference proteome</keyword>
<accession>A0ABP5TU59</accession>
<feature type="compositionally biased region" description="Basic and acidic residues" evidence="2">
    <location>
        <begin position="230"/>
        <end position="242"/>
    </location>
</feature>
<protein>
    <submittedName>
        <fullName evidence="4">Uncharacterized protein</fullName>
    </submittedName>
</protein>
<comment type="caution">
    <text evidence="4">The sequence shown here is derived from an EMBL/GenBank/DDBJ whole genome shotgun (WGS) entry which is preliminary data.</text>
</comment>
<dbReference type="RefSeq" id="WP_346177558.1">
    <property type="nucleotide sequence ID" value="NZ_BAAASD010000033.1"/>
</dbReference>
<evidence type="ECO:0000313" key="4">
    <source>
        <dbReference type="EMBL" id="GAA2361835.1"/>
    </source>
</evidence>
<organism evidence="4 5">
    <name type="scientific">Streptomyces cuspidosporus</name>
    <dbReference type="NCBI Taxonomy" id="66882"/>
    <lineage>
        <taxon>Bacteria</taxon>
        <taxon>Bacillati</taxon>
        <taxon>Actinomycetota</taxon>
        <taxon>Actinomycetes</taxon>
        <taxon>Kitasatosporales</taxon>
        <taxon>Streptomycetaceae</taxon>
        <taxon>Streptomyces</taxon>
    </lineage>
</organism>
<feature type="region of interest" description="Disordered" evidence="2">
    <location>
        <begin position="1"/>
        <end position="59"/>
    </location>
</feature>
<evidence type="ECO:0000256" key="3">
    <source>
        <dbReference type="SAM" id="Phobius"/>
    </source>
</evidence>
<gene>
    <name evidence="4" type="ORF">GCM10010246_60880</name>
</gene>
<proteinExistence type="predicted"/>
<feature type="coiled-coil region" evidence="1">
    <location>
        <begin position="121"/>
        <end position="162"/>
    </location>
</feature>
<dbReference type="EMBL" id="BAAASD010000033">
    <property type="protein sequence ID" value="GAA2361835.1"/>
    <property type="molecule type" value="Genomic_DNA"/>
</dbReference>
<evidence type="ECO:0000256" key="1">
    <source>
        <dbReference type="SAM" id="Coils"/>
    </source>
</evidence>
<feature type="coiled-coil region" evidence="1">
    <location>
        <begin position="441"/>
        <end position="471"/>
    </location>
</feature>
<feature type="compositionally biased region" description="Low complexity" evidence="2">
    <location>
        <begin position="188"/>
        <end position="205"/>
    </location>
</feature>
<sequence length="533" mass="58269">MSTPITGSDGEAPRRLRLRRRGPDADRGRRGRAARRFPDGALPQPDPVEPGVIRGGDSDWLTDRARKRGAAAGTRRVFDPWVLGSPDRIPYFAELASLRNRVRHRLTEEAARAEEAGALEAGRARAAVTAAEERLRRADRRRADLEQQQRATVAQLDRLARRADRWQNFRDTIRGGFERRWLRDRMPPDWTDGTHGTDGTADPTGAQGLTSAQGVNGAAARRRGPAQAYRDGEPESARHHADWQSVAEHDLSAPDAQAADRALSTRAAWEGAAARPGVSRRLKTGVLVLLMVVELPVYYTVFENLHGVGAFANLLSVSLTVAVAVAMILAPHIGGRILRHCSGTGAVRLAAVPALALITVWGYGAWALGDLRAKVAFQDEPPLELPADVPQEARDDLSHQPSLLESLNLDPHSVSLMFVALLLLSGGIAFLLGLGEEHPYLAAYRTTAERLRELEREIEEDVAGAERARQAQATLETRAAARRAAHEARLYAVDELYEAAAHNYLDGLMAQSSDPAVTEAAMRLSQKWPLLPH</sequence>
<keyword evidence="3" id="KW-0812">Transmembrane</keyword>
<evidence type="ECO:0000313" key="5">
    <source>
        <dbReference type="Proteomes" id="UP001500253"/>
    </source>
</evidence>
<keyword evidence="3" id="KW-1133">Transmembrane helix</keyword>
<feature type="transmembrane region" description="Helical" evidence="3">
    <location>
        <begin position="314"/>
        <end position="334"/>
    </location>
</feature>
<dbReference type="Proteomes" id="UP001500253">
    <property type="component" value="Unassembled WGS sequence"/>
</dbReference>